<evidence type="ECO:0000313" key="3">
    <source>
        <dbReference type="EMBL" id="KAK7848152.1"/>
    </source>
</evidence>
<dbReference type="GO" id="GO:0071035">
    <property type="term" value="P:nuclear polyadenylation-dependent rRNA catabolic process"/>
    <property type="evidence" value="ECO:0007669"/>
    <property type="project" value="TreeGrafter"/>
</dbReference>
<comment type="subcellular location">
    <subcellularLocation>
        <location evidence="1">Nucleus</location>
    </subcellularLocation>
</comment>
<dbReference type="PANTHER" id="PTHR21321:SF1">
    <property type="entry name" value="EXOSOME COMPLEX COMPONENT RRP40"/>
    <property type="match status" value="1"/>
</dbReference>
<dbReference type="Gene3D" id="3.30.1370.10">
    <property type="entry name" value="K Homology domain, type 1"/>
    <property type="match status" value="1"/>
</dbReference>
<dbReference type="GO" id="GO:0071038">
    <property type="term" value="P:TRAMP-dependent tRNA surveillance pathway"/>
    <property type="evidence" value="ECO:0007669"/>
    <property type="project" value="TreeGrafter"/>
</dbReference>
<comment type="caution">
    <text evidence="3">The sequence shown here is derived from an EMBL/GenBank/DDBJ whole genome shotgun (WGS) entry which is preliminary data.</text>
</comment>
<dbReference type="Proteomes" id="UP000237347">
    <property type="component" value="Unassembled WGS sequence"/>
</dbReference>
<proteinExistence type="predicted"/>
<dbReference type="InterPro" id="IPR026699">
    <property type="entry name" value="Exosome_RNA_bind1/RRP40/RRP4"/>
</dbReference>
<organism evidence="3 4">
    <name type="scientific">Quercus suber</name>
    <name type="common">Cork oak</name>
    <dbReference type="NCBI Taxonomy" id="58331"/>
    <lineage>
        <taxon>Eukaryota</taxon>
        <taxon>Viridiplantae</taxon>
        <taxon>Streptophyta</taxon>
        <taxon>Embryophyta</taxon>
        <taxon>Tracheophyta</taxon>
        <taxon>Spermatophyta</taxon>
        <taxon>Magnoliopsida</taxon>
        <taxon>eudicotyledons</taxon>
        <taxon>Gunneridae</taxon>
        <taxon>Pentapetalae</taxon>
        <taxon>rosids</taxon>
        <taxon>fabids</taxon>
        <taxon>Fagales</taxon>
        <taxon>Fagaceae</taxon>
        <taxon>Quercus</taxon>
    </lineage>
</organism>
<name>A0AAW0L9N8_QUESU</name>
<accession>A0AAW0L9N8</accession>
<dbReference type="AlphaFoldDB" id="A0AAW0L9N8"/>
<dbReference type="Pfam" id="PF15985">
    <property type="entry name" value="KH_6"/>
    <property type="match status" value="1"/>
</dbReference>
<feature type="domain" description="K Homology" evidence="2">
    <location>
        <begin position="6"/>
        <end position="36"/>
    </location>
</feature>
<keyword evidence="4" id="KW-1185">Reference proteome</keyword>
<dbReference type="InterPro" id="IPR049469">
    <property type="entry name" value="RRP40_KH-I"/>
</dbReference>
<evidence type="ECO:0000259" key="2">
    <source>
        <dbReference type="Pfam" id="PF15985"/>
    </source>
</evidence>
<evidence type="ECO:0000313" key="4">
    <source>
        <dbReference type="Proteomes" id="UP000237347"/>
    </source>
</evidence>
<dbReference type="InterPro" id="IPR036612">
    <property type="entry name" value="KH_dom_type_1_sf"/>
</dbReference>
<sequence length="80" mass="8630">LLSSPTCPVLDALGKKLSFETAVGLNGRVWVNASSPSTVIVVANAIMNSESLSGVQQRIMVEKLIQNLKLSSQSYTFMIF</sequence>
<evidence type="ECO:0000256" key="1">
    <source>
        <dbReference type="ARBA" id="ARBA00004123"/>
    </source>
</evidence>
<dbReference type="GO" id="GO:0071051">
    <property type="term" value="P:poly(A)-dependent snoRNA 3'-end processing"/>
    <property type="evidence" value="ECO:0007669"/>
    <property type="project" value="TreeGrafter"/>
</dbReference>
<dbReference type="PANTHER" id="PTHR21321">
    <property type="entry name" value="PNAS-3 RELATED"/>
    <property type="match status" value="1"/>
</dbReference>
<dbReference type="GO" id="GO:0003723">
    <property type="term" value="F:RNA binding"/>
    <property type="evidence" value="ECO:0007669"/>
    <property type="project" value="InterPro"/>
</dbReference>
<dbReference type="CDD" id="cd22526">
    <property type="entry name" value="KH-I_Rrp40"/>
    <property type="match status" value="1"/>
</dbReference>
<dbReference type="GO" id="GO:0000177">
    <property type="term" value="C:cytoplasmic exosome (RNase complex)"/>
    <property type="evidence" value="ECO:0007669"/>
    <property type="project" value="TreeGrafter"/>
</dbReference>
<dbReference type="FunFam" id="3.30.1370.10:FF:000038">
    <property type="entry name" value="exosome complex component RRP40"/>
    <property type="match status" value="1"/>
</dbReference>
<dbReference type="GO" id="GO:0000176">
    <property type="term" value="C:nuclear exosome (RNase complex)"/>
    <property type="evidence" value="ECO:0007669"/>
    <property type="project" value="TreeGrafter"/>
</dbReference>
<gene>
    <name evidence="3" type="primary">exosc3_3</name>
    <name evidence="3" type="ORF">CFP56_005554</name>
</gene>
<dbReference type="GO" id="GO:0000467">
    <property type="term" value="P:exonucleolytic trimming to generate mature 3'-end of 5.8S rRNA from tricistronic rRNA transcript (SSU-rRNA, 5.8S rRNA, LSU-rRNA)"/>
    <property type="evidence" value="ECO:0007669"/>
    <property type="project" value="TreeGrafter"/>
</dbReference>
<reference evidence="3 4" key="1">
    <citation type="journal article" date="2018" name="Sci. Data">
        <title>The draft genome sequence of cork oak.</title>
        <authorList>
            <person name="Ramos A.M."/>
            <person name="Usie A."/>
            <person name="Barbosa P."/>
            <person name="Barros P.M."/>
            <person name="Capote T."/>
            <person name="Chaves I."/>
            <person name="Simoes F."/>
            <person name="Abreu I."/>
            <person name="Carrasquinho I."/>
            <person name="Faro C."/>
            <person name="Guimaraes J.B."/>
            <person name="Mendonca D."/>
            <person name="Nobrega F."/>
            <person name="Rodrigues L."/>
            <person name="Saibo N.J.M."/>
            <person name="Varela M.C."/>
            <person name="Egas C."/>
            <person name="Matos J."/>
            <person name="Miguel C.M."/>
            <person name="Oliveira M.M."/>
            <person name="Ricardo C.P."/>
            <person name="Goncalves S."/>
        </authorList>
    </citation>
    <scope>NUCLEOTIDE SEQUENCE [LARGE SCALE GENOMIC DNA]</scope>
    <source>
        <strain evidence="4">cv. HL8</strain>
    </source>
</reference>
<feature type="non-terminal residue" evidence="3">
    <location>
        <position position="1"/>
    </location>
</feature>
<dbReference type="SUPFAM" id="SSF54791">
    <property type="entry name" value="Eukaryotic type KH-domain (KH-domain type I)"/>
    <property type="match status" value="1"/>
</dbReference>
<dbReference type="InterPro" id="IPR004088">
    <property type="entry name" value="KH_dom_type_1"/>
</dbReference>
<dbReference type="GO" id="GO:0071034">
    <property type="term" value="P:CUT catabolic process"/>
    <property type="evidence" value="ECO:0007669"/>
    <property type="project" value="TreeGrafter"/>
</dbReference>
<dbReference type="EMBL" id="PKMF04000131">
    <property type="protein sequence ID" value="KAK7848152.1"/>
    <property type="molecule type" value="Genomic_DNA"/>
</dbReference>
<protein>
    <submittedName>
        <fullName evidence="3">Exosome complex component rrp40</fullName>
    </submittedName>
</protein>
<dbReference type="GO" id="GO:0034475">
    <property type="term" value="P:U4 snRNA 3'-end processing"/>
    <property type="evidence" value="ECO:0007669"/>
    <property type="project" value="TreeGrafter"/>
</dbReference>